<feature type="transmembrane region" description="Helical" evidence="7">
    <location>
        <begin position="97"/>
        <end position="121"/>
    </location>
</feature>
<comment type="subcellular location">
    <subcellularLocation>
        <location evidence="1">Cell membrane</location>
        <topology evidence="1">Multi-pass membrane protein</topology>
    </subcellularLocation>
</comment>
<dbReference type="AlphaFoldDB" id="A0A7W8QKY1"/>
<dbReference type="GO" id="GO:0005886">
    <property type="term" value="C:plasma membrane"/>
    <property type="evidence" value="ECO:0007669"/>
    <property type="project" value="UniProtKB-SubCell"/>
</dbReference>
<evidence type="ECO:0000256" key="4">
    <source>
        <dbReference type="ARBA" id="ARBA00022989"/>
    </source>
</evidence>
<dbReference type="InterPro" id="IPR011701">
    <property type="entry name" value="MFS"/>
</dbReference>
<gene>
    <name evidence="8" type="ORF">HDA36_002223</name>
</gene>
<dbReference type="CDD" id="cd06173">
    <property type="entry name" value="MFS_MefA_like"/>
    <property type="match status" value="1"/>
</dbReference>
<protein>
    <submittedName>
        <fullName evidence="8">MFS family permease/uncharacterized protein YwbE</fullName>
    </submittedName>
</protein>
<dbReference type="EMBL" id="JACHDB010000001">
    <property type="protein sequence ID" value="MBB5432139.1"/>
    <property type="molecule type" value="Genomic_DNA"/>
</dbReference>
<dbReference type="Pfam" id="PF07690">
    <property type="entry name" value="MFS_1"/>
    <property type="match status" value="1"/>
</dbReference>
<feature type="compositionally biased region" description="Low complexity" evidence="6">
    <location>
        <begin position="435"/>
        <end position="454"/>
    </location>
</feature>
<evidence type="ECO:0000313" key="8">
    <source>
        <dbReference type="EMBL" id="MBB5432139.1"/>
    </source>
</evidence>
<name>A0A7W8QKY1_9ACTN</name>
<feature type="compositionally biased region" description="Pro residues" evidence="6">
    <location>
        <begin position="804"/>
        <end position="815"/>
    </location>
</feature>
<feature type="compositionally biased region" description="Basic and acidic residues" evidence="6">
    <location>
        <begin position="577"/>
        <end position="587"/>
    </location>
</feature>
<accession>A0A7W8QKY1</accession>
<evidence type="ECO:0000256" key="6">
    <source>
        <dbReference type="SAM" id="MobiDB-lite"/>
    </source>
</evidence>
<feature type="region of interest" description="Disordered" evidence="6">
    <location>
        <begin position="408"/>
        <end position="815"/>
    </location>
</feature>
<feature type="compositionally biased region" description="Pro residues" evidence="6">
    <location>
        <begin position="411"/>
        <end position="427"/>
    </location>
</feature>
<dbReference type="RefSeq" id="WP_184391748.1">
    <property type="nucleotide sequence ID" value="NZ_BAAAJD010000054.1"/>
</dbReference>
<dbReference type="InterPro" id="IPR036259">
    <property type="entry name" value="MFS_trans_sf"/>
</dbReference>
<dbReference type="PANTHER" id="PTHR23513">
    <property type="entry name" value="INTEGRAL MEMBRANE EFFLUX PROTEIN-RELATED"/>
    <property type="match status" value="1"/>
</dbReference>
<proteinExistence type="predicted"/>
<dbReference type="Gene3D" id="1.20.1250.20">
    <property type="entry name" value="MFS general substrate transporter like domains"/>
    <property type="match status" value="1"/>
</dbReference>
<sequence>MTSDPPLRGNRDFRLFLASHVCNESGAALSRIALPLLAAVALSASPLEMGLLTAASGLAFLLLGLPAGAWVDRVRRRRVMIAAGLARSALLGSVTGAWVLGVLDIPLLIAAAFLAGCAQLFGDVADQSHLPAILPRDRLVAGNGRLELVRTATGTGGAGAGGAVVQAVGAPFAVLCTALASLASALLLFRIRAADPAPEPWPGRPRLRTEIAEGLSFVLGHPVLRVLIAHMVAATAAISALLALQMLYLSRTLGLPPLAIGLVLTVPAAAAALAALGSGPLARRLGDARLARLAPLLCFPFALLYPLAQPDWRLAVYIAALCVVNAGVILFNVTQVSYRQAVCPPRLLARVNATVRFAAWGTAPLGALAGGMLGEALGVRGGMAAGAAVLAAAPLLLLLPPLGRMRAFPRPTGPPPGLSAAAPPPRPARTERPLTTRGIPATRTTRARRPTGVGVQAGGDGGKGYRPGGPARRPTGSRFEQAATAQVGPGRGKRPGAAPHGVKVQAGGDGAGRAGAREAAGCGAPRSGRSDRQRRRGGVPAGRSGAAPHGVKVRAGDDGAGRAGAREAAGRGIPRSGRSDRQRRREGVPAGRSGAAGRGGWIAASTSPRRRGHPPGNPPPSLTWANTHSDGGRGCPAHLDGTPVTSGRASPGWIGPPGPRTAPAGPGIGGSGRPEGREVGAGTREGPAREARCRIRPLEGSASATPSDRRGGAGASGAYYPPVDVIGSDVEARRPRPPRPIPAAKPTIGDMATLGGRERARPPSPGRRLLRPGARAGPVNTTPPPAAARLNLRSAGRRTRVECPAPPLPAPSPPV</sequence>
<evidence type="ECO:0000256" key="5">
    <source>
        <dbReference type="ARBA" id="ARBA00023136"/>
    </source>
</evidence>
<feature type="transmembrane region" description="Helical" evidence="7">
    <location>
        <begin position="255"/>
        <end position="278"/>
    </location>
</feature>
<keyword evidence="3 7" id="KW-0812">Transmembrane</keyword>
<feature type="compositionally biased region" description="Gly residues" evidence="6">
    <location>
        <begin position="455"/>
        <end position="467"/>
    </location>
</feature>
<keyword evidence="5 7" id="KW-0472">Membrane</keyword>
<evidence type="ECO:0000256" key="3">
    <source>
        <dbReference type="ARBA" id="ARBA00022692"/>
    </source>
</evidence>
<feature type="compositionally biased region" description="Low complexity" evidence="6">
    <location>
        <begin position="517"/>
        <end position="527"/>
    </location>
</feature>
<feature type="transmembrane region" description="Helical" evidence="7">
    <location>
        <begin position="168"/>
        <end position="189"/>
    </location>
</feature>
<feature type="transmembrane region" description="Helical" evidence="7">
    <location>
        <begin position="314"/>
        <end position="333"/>
    </location>
</feature>
<reference evidence="8 9" key="1">
    <citation type="submission" date="2020-08" db="EMBL/GenBank/DDBJ databases">
        <title>Sequencing the genomes of 1000 actinobacteria strains.</title>
        <authorList>
            <person name="Klenk H.-P."/>
        </authorList>
    </citation>
    <scope>NUCLEOTIDE SEQUENCE [LARGE SCALE GENOMIC DNA]</scope>
    <source>
        <strain evidence="8 9">DSM 44551</strain>
    </source>
</reference>
<dbReference type="GO" id="GO:0022857">
    <property type="term" value="F:transmembrane transporter activity"/>
    <property type="evidence" value="ECO:0007669"/>
    <property type="project" value="InterPro"/>
</dbReference>
<feature type="transmembrane region" description="Helical" evidence="7">
    <location>
        <begin position="354"/>
        <end position="373"/>
    </location>
</feature>
<evidence type="ECO:0000313" key="9">
    <source>
        <dbReference type="Proteomes" id="UP000572635"/>
    </source>
</evidence>
<dbReference type="Proteomes" id="UP000572635">
    <property type="component" value="Unassembled WGS sequence"/>
</dbReference>
<dbReference type="PANTHER" id="PTHR23513:SF6">
    <property type="entry name" value="MAJOR FACILITATOR SUPERFAMILY ASSOCIATED DOMAIN-CONTAINING PROTEIN"/>
    <property type="match status" value="1"/>
</dbReference>
<dbReference type="SUPFAM" id="SSF103473">
    <property type="entry name" value="MFS general substrate transporter"/>
    <property type="match status" value="1"/>
</dbReference>
<feature type="transmembrane region" description="Helical" evidence="7">
    <location>
        <begin position="290"/>
        <end position="308"/>
    </location>
</feature>
<keyword evidence="4 7" id="KW-1133">Transmembrane helix</keyword>
<evidence type="ECO:0000256" key="1">
    <source>
        <dbReference type="ARBA" id="ARBA00004651"/>
    </source>
</evidence>
<feature type="compositionally biased region" description="Basic and acidic residues" evidence="6">
    <location>
        <begin position="554"/>
        <end position="569"/>
    </location>
</feature>
<organism evidence="8 9">
    <name type="scientific">Nocardiopsis composta</name>
    <dbReference type="NCBI Taxonomy" id="157465"/>
    <lineage>
        <taxon>Bacteria</taxon>
        <taxon>Bacillati</taxon>
        <taxon>Actinomycetota</taxon>
        <taxon>Actinomycetes</taxon>
        <taxon>Streptosporangiales</taxon>
        <taxon>Nocardiopsidaceae</taxon>
        <taxon>Nocardiopsis</taxon>
    </lineage>
</organism>
<evidence type="ECO:0000256" key="2">
    <source>
        <dbReference type="ARBA" id="ARBA00022475"/>
    </source>
</evidence>
<feature type="transmembrane region" description="Helical" evidence="7">
    <location>
        <begin position="226"/>
        <end position="249"/>
    </location>
</feature>
<keyword evidence="9" id="KW-1185">Reference proteome</keyword>
<comment type="caution">
    <text evidence="8">The sequence shown here is derived from an EMBL/GenBank/DDBJ whole genome shotgun (WGS) entry which is preliminary data.</text>
</comment>
<feature type="transmembrane region" description="Helical" evidence="7">
    <location>
        <begin position="50"/>
        <end position="71"/>
    </location>
</feature>
<keyword evidence="2" id="KW-1003">Cell membrane</keyword>
<evidence type="ECO:0000256" key="7">
    <source>
        <dbReference type="SAM" id="Phobius"/>
    </source>
</evidence>
<feature type="compositionally biased region" description="Basic and acidic residues" evidence="6">
    <location>
        <begin position="686"/>
        <end position="697"/>
    </location>
</feature>